<dbReference type="EMBL" id="KZ821225">
    <property type="protein sequence ID" value="PYH47185.1"/>
    <property type="molecule type" value="Genomic_DNA"/>
</dbReference>
<keyword evidence="2" id="KW-1185">Reference proteome</keyword>
<dbReference type="GeneID" id="37075798"/>
<name>A0A318ZK69_9EURO</name>
<evidence type="ECO:0000313" key="1">
    <source>
        <dbReference type="EMBL" id="PYH47185.1"/>
    </source>
</evidence>
<sequence length="88" mass="9898">MGDDDFRRRRPNPRCLSRGLIRLPAHRTEANHEGAEKMQGASREKVLSYCESAEVCMFCASVGLGCGYNYSQAAAIEFFRLLMVILLL</sequence>
<organism evidence="1 2">
    <name type="scientific">Aspergillus saccharolyticus JOP 1030-1</name>
    <dbReference type="NCBI Taxonomy" id="1450539"/>
    <lineage>
        <taxon>Eukaryota</taxon>
        <taxon>Fungi</taxon>
        <taxon>Dikarya</taxon>
        <taxon>Ascomycota</taxon>
        <taxon>Pezizomycotina</taxon>
        <taxon>Eurotiomycetes</taxon>
        <taxon>Eurotiomycetidae</taxon>
        <taxon>Eurotiales</taxon>
        <taxon>Aspergillaceae</taxon>
        <taxon>Aspergillus</taxon>
        <taxon>Aspergillus subgen. Circumdati</taxon>
    </lineage>
</organism>
<proteinExistence type="predicted"/>
<accession>A0A318ZK69</accession>
<evidence type="ECO:0000313" key="2">
    <source>
        <dbReference type="Proteomes" id="UP000248349"/>
    </source>
</evidence>
<protein>
    <submittedName>
        <fullName evidence="1">Uncharacterized protein</fullName>
    </submittedName>
</protein>
<dbReference type="Proteomes" id="UP000248349">
    <property type="component" value="Unassembled WGS sequence"/>
</dbReference>
<dbReference type="RefSeq" id="XP_025433167.1">
    <property type="nucleotide sequence ID" value="XM_025574570.1"/>
</dbReference>
<dbReference type="AlphaFoldDB" id="A0A318ZK69"/>
<reference evidence="1 2" key="1">
    <citation type="submission" date="2016-12" db="EMBL/GenBank/DDBJ databases">
        <title>The genomes of Aspergillus section Nigri reveals drivers in fungal speciation.</title>
        <authorList>
            <consortium name="DOE Joint Genome Institute"/>
            <person name="Vesth T.C."/>
            <person name="Nybo J."/>
            <person name="Theobald S."/>
            <person name="Brandl J."/>
            <person name="Frisvad J.C."/>
            <person name="Nielsen K.F."/>
            <person name="Lyhne E.K."/>
            <person name="Kogle M.E."/>
            <person name="Kuo A."/>
            <person name="Riley R."/>
            <person name="Clum A."/>
            <person name="Nolan M."/>
            <person name="Lipzen A."/>
            <person name="Salamov A."/>
            <person name="Henrissat B."/>
            <person name="Wiebenga A."/>
            <person name="De Vries R.P."/>
            <person name="Grigoriev I.V."/>
            <person name="Mortensen U.H."/>
            <person name="Andersen M.R."/>
            <person name="Baker S.E."/>
        </authorList>
    </citation>
    <scope>NUCLEOTIDE SEQUENCE [LARGE SCALE GENOMIC DNA]</scope>
    <source>
        <strain evidence="1 2">JOP 1030-1</strain>
    </source>
</reference>
<gene>
    <name evidence="1" type="ORF">BP01DRAFT_354956</name>
</gene>